<evidence type="ECO:0000256" key="6">
    <source>
        <dbReference type="SAM" id="Phobius"/>
    </source>
</evidence>
<dbReference type="EMBL" id="CP011058">
    <property type="protein sequence ID" value="AJY73735.1"/>
    <property type="molecule type" value="Genomic_DNA"/>
</dbReference>
<dbReference type="STRING" id="1126833.VN24_02690"/>
<evidence type="ECO:0000313" key="8">
    <source>
        <dbReference type="Proteomes" id="UP000032633"/>
    </source>
</evidence>
<evidence type="ECO:0000256" key="1">
    <source>
        <dbReference type="ARBA" id="ARBA00004651"/>
    </source>
</evidence>
<accession>A0A0D5NF28</accession>
<keyword evidence="4 6" id="KW-1133">Transmembrane helix</keyword>
<keyword evidence="5 6" id="KW-0472">Membrane</keyword>
<name>A0A0D5NF28_9BACL</name>
<evidence type="ECO:0000313" key="7">
    <source>
        <dbReference type="EMBL" id="AJY73735.1"/>
    </source>
</evidence>
<proteinExistence type="predicted"/>
<evidence type="ECO:0000256" key="2">
    <source>
        <dbReference type="ARBA" id="ARBA00022475"/>
    </source>
</evidence>
<gene>
    <name evidence="7" type="ORF">VN24_02690</name>
</gene>
<dbReference type="InterPro" id="IPR001851">
    <property type="entry name" value="ABC_transp_permease"/>
</dbReference>
<dbReference type="PANTHER" id="PTHR47089">
    <property type="entry name" value="ABC TRANSPORTER, PERMEASE PROTEIN"/>
    <property type="match status" value="1"/>
</dbReference>
<organism evidence="7 8">
    <name type="scientific">Paenibacillus beijingensis</name>
    <dbReference type="NCBI Taxonomy" id="1126833"/>
    <lineage>
        <taxon>Bacteria</taxon>
        <taxon>Bacillati</taxon>
        <taxon>Bacillota</taxon>
        <taxon>Bacilli</taxon>
        <taxon>Bacillales</taxon>
        <taxon>Paenibacillaceae</taxon>
        <taxon>Paenibacillus</taxon>
    </lineage>
</organism>
<keyword evidence="8" id="KW-1185">Reference proteome</keyword>
<dbReference type="RefSeq" id="WP_045669170.1">
    <property type="nucleotide sequence ID" value="NZ_CP011058.1"/>
</dbReference>
<dbReference type="CDD" id="cd06580">
    <property type="entry name" value="TM_PBP1_transp_TpRbsC_like"/>
    <property type="match status" value="1"/>
</dbReference>
<feature type="transmembrane region" description="Helical" evidence="6">
    <location>
        <begin position="108"/>
        <end position="129"/>
    </location>
</feature>
<reference evidence="7 8" key="1">
    <citation type="journal article" date="2015" name="J. Biotechnol.">
        <title>Complete genome sequence of Paenibacillus beijingensis 7188(T) (=DSM 24997(T)), a novel rhizobacterium from jujube garden soil.</title>
        <authorList>
            <person name="Kwak Y."/>
            <person name="Shin J.H."/>
        </authorList>
    </citation>
    <scope>NUCLEOTIDE SEQUENCE [LARGE SCALE GENOMIC DNA]</scope>
    <source>
        <strain evidence="7 8">DSM 24997</strain>
    </source>
</reference>
<dbReference type="AlphaFoldDB" id="A0A0D5NF28"/>
<feature type="transmembrane region" description="Helical" evidence="6">
    <location>
        <begin position="315"/>
        <end position="333"/>
    </location>
</feature>
<dbReference type="GO" id="GO:0005886">
    <property type="term" value="C:plasma membrane"/>
    <property type="evidence" value="ECO:0007669"/>
    <property type="project" value="UniProtKB-SubCell"/>
</dbReference>
<comment type="subcellular location">
    <subcellularLocation>
        <location evidence="1">Cell membrane</location>
        <topology evidence="1">Multi-pass membrane protein</topology>
    </subcellularLocation>
</comment>
<feature type="transmembrane region" description="Helical" evidence="6">
    <location>
        <begin position="85"/>
        <end position="102"/>
    </location>
</feature>
<evidence type="ECO:0000256" key="4">
    <source>
        <dbReference type="ARBA" id="ARBA00022989"/>
    </source>
</evidence>
<dbReference type="HOGENOM" id="CLU_040769_0_3_9"/>
<feature type="transmembrane region" description="Helical" evidence="6">
    <location>
        <begin position="138"/>
        <end position="156"/>
    </location>
</feature>
<dbReference type="PATRIC" id="fig|1126833.4.peg.597"/>
<keyword evidence="2" id="KW-1003">Cell membrane</keyword>
<evidence type="ECO:0000256" key="5">
    <source>
        <dbReference type="ARBA" id="ARBA00023136"/>
    </source>
</evidence>
<dbReference type="PANTHER" id="PTHR47089:SF1">
    <property type="entry name" value="GUANOSINE ABC TRANSPORTER PERMEASE PROTEIN NUPP"/>
    <property type="match status" value="1"/>
</dbReference>
<dbReference type="OrthoDB" id="45037at2"/>
<reference evidence="8" key="2">
    <citation type="submission" date="2015-03" db="EMBL/GenBank/DDBJ databases">
        <title>Genome sequence of Paenibacillus beijingensis strain DSM 24997T.</title>
        <authorList>
            <person name="Kwak Y."/>
            <person name="Shin J.-H."/>
        </authorList>
    </citation>
    <scope>NUCLEOTIDE SEQUENCE [LARGE SCALE GENOMIC DNA]</scope>
    <source>
        <strain evidence="8">DSM 24997</strain>
    </source>
</reference>
<feature type="transmembrane region" description="Helical" evidence="6">
    <location>
        <begin position="12"/>
        <end position="31"/>
    </location>
</feature>
<dbReference type="KEGG" id="pbj:VN24_02690"/>
<dbReference type="GO" id="GO:0022857">
    <property type="term" value="F:transmembrane transporter activity"/>
    <property type="evidence" value="ECO:0007669"/>
    <property type="project" value="InterPro"/>
</dbReference>
<evidence type="ECO:0000256" key="3">
    <source>
        <dbReference type="ARBA" id="ARBA00022692"/>
    </source>
</evidence>
<dbReference type="Proteomes" id="UP000032633">
    <property type="component" value="Chromosome"/>
</dbReference>
<protein>
    <submittedName>
        <fullName evidence="7">ABC transporter permease</fullName>
    </submittedName>
</protein>
<feature type="transmembrane region" description="Helical" evidence="6">
    <location>
        <begin position="235"/>
        <end position="259"/>
    </location>
</feature>
<keyword evidence="3 6" id="KW-0812">Transmembrane</keyword>
<sequence>MIKSKHFEFVRTAAVVLIALLLTFIMISFVSSKPLETIFIFLYEPLSSMSHAGNIVEMAIPLMFTGLALSLLFKMNMFNLGAEGIFYFSGLTAAAVAIHFSLGGFLHPVAAIVLGGIVGALISAVTGFLKAKWNANELVTSLMFNSILYGVGQYLLNYKLRDAAAFQTASFKFDPTALLSRIVPGTRIHTGLIIALGCIVAGHYFMYKTRWGYELRMTGANREFAEYSGIKTAKVIIFVHLLAGLAAGIGGSVEVLGMYNRFQWNALPGYGLDGALVAMLAKNNPLGVIGSALFLAYIRVGADMMSRYSDVPAEMISIVQAVILLLVSADQFLKFWKNRMLLKEAQKHA</sequence>
<feature type="transmembrane region" description="Helical" evidence="6">
    <location>
        <begin position="188"/>
        <end position="207"/>
    </location>
</feature>
<feature type="transmembrane region" description="Helical" evidence="6">
    <location>
        <begin position="51"/>
        <end position="73"/>
    </location>
</feature>
<dbReference type="Pfam" id="PF02653">
    <property type="entry name" value="BPD_transp_2"/>
    <property type="match status" value="1"/>
</dbReference>